<comment type="caution">
    <text evidence="3">The sequence shown here is derived from an EMBL/GenBank/DDBJ whole genome shotgun (WGS) entry which is preliminary data.</text>
</comment>
<name>A0A428YYA2_KIBAR</name>
<dbReference type="Pfam" id="PF13600">
    <property type="entry name" value="DUF4140"/>
    <property type="match status" value="1"/>
</dbReference>
<feature type="domain" description="DUF4139" evidence="1">
    <location>
        <begin position="201"/>
        <end position="505"/>
    </location>
</feature>
<accession>A0A428YYA2</accession>
<evidence type="ECO:0000259" key="1">
    <source>
        <dbReference type="Pfam" id="PF13598"/>
    </source>
</evidence>
<evidence type="ECO:0000313" key="3">
    <source>
        <dbReference type="EMBL" id="RSM75809.1"/>
    </source>
</evidence>
<dbReference type="RefSeq" id="WP_037258822.1">
    <property type="nucleotide sequence ID" value="NZ_QHKI01000046.1"/>
</dbReference>
<dbReference type="OrthoDB" id="9777444at2"/>
<dbReference type="InterPro" id="IPR011935">
    <property type="entry name" value="CHP02231"/>
</dbReference>
<proteinExistence type="predicted"/>
<dbReference type="Proteomes" id="UP000287547">
    <property type="component" value="Unassembled WGS sequence"/>
</dbReference>
<feature type="domain" description="DUF4140" evidence="2">
    <location>
        <begin position="12"/>
        <end position="109"/>
    </location>
</feature>
<gene>
    <name evidence="3" type="ORF">DMH04_37360</name>
</gene>
<dbReference type="InterPro" id="IPR025554">
    <property type="entry name" value="DUF4140"/>
</dbReference>
<organism evidence="3 4">
    <name type="scientific">Kibdelosporangium aridum</name>
    <dbReference type="NCBI Taxonomy" id="2030"/>
    <lineage>
        <taxon>Bacteria</taxon>
        <taxon>Bacillati</taxon>
        <taxon>Actinomycetota</taxon>
        <taxon>Actinomycetes</taxon>
        <taxon>Pseudonocardiales</taxon>
        <taxon>Pseudonocardiaceae</taxon>
        <taxon>Kibdelosporangium</taxon>
    </lineage>
</organism>
<protein>
    <submittedName>
        <fullName evidence="3">Mucoidy inhibitor MuiA family protein</fullName>
    </submittedName>
</protein>
<dbReference type="EMBL" id="QHKI01000046">
    <property type="protein sequence ID" value="RSM75809.1"/>
    <property type="molecule type" value="Genomic_DNA"/>
</dbReference>
<evidence type="ECO:0000259" key="2">
    <source>
        <dbReference type="Pfam" id="PF13600"/>
    </source>
</evidence>
<dbReference type="PANTHER" id="PTHR31005:SF8">
    <property type="entry name" value="DUF4139 DOMAIN-CONTAINING PROTEIN"/>
    <property type="match status" value="1"/>
</dbReference>
<dbReference type="PANTHER" id="PTHR31005">
    <property type="entry name" value="DUF4139 DOMAIN-CONTAINING PROTEIN"/>
    <property type="match status" value="1"/>
</dbReference>
<dbReference type="NCBIfam" id="TIGR02231">
    <property type="entry name" value="mucoidy inhibitor MuiA family protein"/>
    <property type="match status" value="1"/>
</dbReference>
<reference evidence="3 4" key="1">
    <citation type="submission" date="2018-05" db="EMBL/GenBank/DDBJ databases">
        <title>Evolution of GPA BGCs.</title>
        <authorList>
            <person name="Waglechner N."/>
            <person name="Wright G.D."/>
        </authorList>
    </citation>
    <scope>NUCLEOTIDE SEQUENCE [LARGE SCALE GENOMIC DNA]</scope>
    <source>
        <strain evidence="3 4">A82846</strain>
    </source>
</reference>
<dbReference type="AlphaFoldDB" id="A0A428YYA2"/>
<evidence type="ECO:0000313" key="4">
    <source>
        <dbReference type="Proteomes" id="UP000287547"/>
    </source>
</evidence>
<sequence length="517" mass="56436">MTSTVEAPIVAVTVYPGQARVTRRASVALDQGQQRVEVGGLPLGLLRDSVRVSGRGQATVLSVDVATQHEPRSTDVKVVELERKLLELTSGLQELADNAVVEDNRVALLSKLGQRAGGTFAKALARGEIQPDRIADLTDTIGTQLAQVLGRKRELAEHQRRVQDEFEAVSRELATLQAQQTPDRQAVLIDLETETSATVEIELSYVVNEASWTSGYDIRLDNEALTLTWHAEITQYTGEDWPECELALSTARPAISAKIPELDPWYLDRQQPPAPQLPAPRMMAAEQAVYGAQGMVDAATPVGFSAMQAEHGEAATIYRPTRQVAVPSDGTSHRTTVAVVDLSATVDHVTAPVQSLDAYLRATAVNNSEHTLRPGKASVFHDTEFVGTTTLDTWAPGEEAELNLGIDDRIRVERELVKRTAGKAVIGGTKRREAEYLITVGNYSSRPTKVTVLDQIPVSRDDGIVVKDVSCKPEPQQRTDLGELTWRLALDPGKSGQIRVGFRVDVVRGVELQGWRE</sequence>
<dbReference type="InterPro" id="IPR037291">
    <property type="entry name" value="DUF4139"/>
</dbReference>
<dbReference type="Pfam" id="PF13598">
    <property type="entry name" value="DUF4139"/>
    <property type="match status" value="1"/>
</dbReference>